<keyword evidence="15" id="KW-1185">Reference proteome</keyword>
<name>A0A556PKL9_9BACI</name>
<evidence type="ECO:0000313" key="15">
    <source>
        <dbReference type="Proteomes" id="UP000316425"/>
    </source>
</evidence>
<feature type="binding site" evidence="10">
    <location>
        <position position="126"/>
    </location>
    <ligand>
        <name>Mn(2+)</name>
        <dbReference type="ChEBI" id="CHEBI:29035"/>
        <label>2</label>
    </ligand>
</feature>
<comment type="similarity">
    <text evidence="11 12">Belongs to the arginase family.</text>
</comment>
<dbReference type="PROSITE" id="PS51409">
    <property type="entry name" value="ARGINASE_2"/>
    <property type="match status" value="1"/>
</dbReference>
<dbReference type="InterPro" id="IPR014033">
    <property type="entry name" value="Arginase"/>
</dbReference>
<dbReference type="GO" id="GO:0000050">
    <property type="term" value="P:urea cycle"/>
    <property type="evidence" value="ECO:0007669"/>
    <property type="project" value="UniProtKB-UniPathway"/>
</dbReference>
<dbReference type="InterPro" id="IPR020855">
    <property type="entry name" value="Ureohydrolase_Mn_BS"/>
</dbReference>
<feature type="binding site" evidence="10">
    <location>
        <position position="122"/>
    </location>
    <ligand>
        <name>Mn(2+)</name>
        <dbReference type="ChEBI" id="CHEBI:29035"/>
        <label>1</label>
    </ligand>
</feature>
<evidence type="ECO:0000256" key="6">
    <source>
        <dbReference type="ARBA" id="ARBA00022801"/>
    </source>
</evidence>
<evidence type="ECO:0000256" key="11">
    <source>
        <dbReference type="PROSITE-ProRule" id="PRU00742"/>
    </source>
</evidence>
<dbReference type="Gene3D" id="3.40.800.10">
    <property type="entry name" value="Ureohydrolase domain"/>
    <property type="match status" value="1"/>
</dbReference>
<keyword evidence="6 12" id="KW-0378">Hydrolase</keyword>
<feature type="binding site" evidence="10">
    <location>
        <position position="124"/>
    </location>
    <ligand>
        <name>Mn(2+)</name>
        <dbReference type="ChEBI" id="CHEBI:29035"/>
        <label>2</label>
    </ligand>
</feature>
<evidence type="ECO:0000256" key="2">
    <source>
        <dbReference type="ARBA" id="ARBA00012168"/>
    </source>
</evidence>
<comment type="cofactor">
    <cofactor evidence="10 13">
        <name>Mn(2+)</name>
        <dbReference type="ChEBI" id="CHEBI:29035"/>
    </cofactor>
    <text evidence="10 13">Binds 2 manganese ions per subunit.</text>
</comment>
<dbReference type="GO" id="GO:0006525">
    <property type="term" value="P:arginine metabolic process"/>
    <property type="evidence" value="ECO:0007669"/>
    <property type="project" value="UniProtKB-KW"/>
</dbReference>
<keyword evidence="5 10" id="KW-0479">Metal-binding</keyword>
<dbReference type="FunFam" id="3.40.800.10:FF:000005">
    <property type="entry name" value="Arginase"/>
    <property type="match status" value="1"/>
</dbReference>
<dbReference type="AlphaFoldDB" id="A0A556PKL9"/>
<feature type="binding site" evidence="10">
    <location>
        <position position="99"/>
    </location>
    <ligand>
        <name>Mn(2+)</name>
        <dbReference type="ChEBI" id="CHEBI:29035"/>
        <label>1</label>
    </ligand>
</feature>
<keyword evidence="7 10" id="KW-0464">Manganese</keyword>
<evidence type="ECO:0000256" key="8">
    <source>
        <dbReference type="ARBA" id="ARBA00047391"/>
    </source>
</evidence>
<feature type="binding site" evidence="10">
    <location>
        <position position="228"/>
    </location>
    <ligand>
        <name>Mn(2+)</name>
        <dbReference type="ChEBI" id="CHEBI:29035"/>
        <label>1</label>
    </ligand>
</feature>
<dbReference type="GO" id="GO:0004053">
    <property type="term" value="F:arginase activity"/>
    <property type="evidence" value="ECO:0007669"/>
    <property type="project" value="UniProtKB-UniRule"/>
</dbReference>
<evidence type="ECO:0000256" key="1">
    <source>
        <dbReference type="ARBA" id="ARBA00005098"/>
    </source>
</evidence>
<dbReference type="CDD" id="cd09989">
    <property type="entry name" value="Arginase"/>
    <property type="match status" value="1"/>
</dbReference>
<dbReference type="Pfam" id="PF00491">
    <property type="entry name" value="Arginase"/>
    <property type="match status" value="1"/>
</dbReference>
<reference evidence="14 15" key="1">
    <citation type="submission" date="2019-07" db="EMBL/GenBank/DDBJ databases">
        <title>Allobacillus sp. nov. SKP isolated from shrimp paste of Euphausiacea.</title>
        <authorList>
            <person name="Kanchanasin P."/>
            <person name="Tanasupawat S."/>
            <person name="Shi W."/>
            <person name="Wu L."/>
            <person name="Ma J."/>
        </authorList>
    </citation>
    <scope>NUCLEOTIDE SEQUENCE [LARGE SCALE GENOMIC DNA]</scope>
    <source>
        <strain evidence="14 15">SKP4-8</strain>
    </source>
</reference>
<dbReference type="GO" id="GO:0005737">
    <property type="term" value="C:cytoplasm"/>
    <property type="evidence" value="ECO:0007669"/>
    <property type="project" value="TreeGrafter"/>
</dbReference>
<dbReference type="PANTHER" id="PTHR43782:SF3">
    <property type="entry name" value="ARGINASE"/>
    <property type="match status" value="1"/>
</dbReference>
<keyword evidence="4 13" id="KW-0056">Arginine metabolism</keyword>
<organism evidence="14 15">
    <name type="scientific">Allobacillus salarius</name>
    <dbReference type="NCBI Taxonomy" id="1955272"/>
    <lineage>
        <taxon>Bacteria</taxon>
        <taxon>Bacillati</taxon>
        <taxon>Bacillota</taxon>
        <taxon>Bacilli</taxon>
        <taxon>Bacillales</taxon>
        <taxon>Bacillaceae</taxon>
        <taxon>Allobacillus</taxon>
    </lineage>
</organism>
<accession>A0A556PKL9</accession>
<evidence type="ECO:0000313" key="14">
    <source>
        <dbReference type="EMBL" id="TSJ64935.1"/>
    </source>
</evidence>
<dbReference type="PANTHER" id="PTHR43782">
    <property type="entry name" value="ARGINASE"/>
    <property type="match status" value="1"/>
</dbReference>
<evidence type="ECO:0000256" key="3">
    <source>
        <dbReference type="ARBA" id="ARBA00018123"/>
    </source>
</evidence>
<dbReference type="EMBL" id="VMHE01000013">
    <property type="protein sequence ID" value="TSJ64935.1"/>
    <property type="molecule type" value="Genomic_DNA"/>
</dbReference>
<protein>
    <recommendedName>
        <fullName evidence="3 9">Arginase</fullName>
        <ecNumber evidence="2 9">3.5.3.1</ecNumber>
    </recommendedName>
</protein>
<dbReference type="Proteomes" id="UP000316425">
    <property type="component" value="Unassembled WGS sequence"/>
</dbReference>
<dbReference type="InterPro" id="IPR023696">
    <property type="entry name" value="Ureohydrolase_dom_sf"/>
</dbReference>
<feature type="binding site" evidence="10">
    <location>
        <position position="226"/>
    </location>
    <ligand>
        <name>Mn(2+)</name>
        <dbReference type="ChEBI" id="CHEBI:29035"/>
        <label>1</label>
    </ligand>
</feature>
<dbReference type="InterPro" id="IPR006035">
    <property type="entry name" value="Ureohydrolase"/>
</dbReference>
<dbReference type="SUPFAM" id="SSF52768">
    <property type="entry name" value="Arginase/deacetylase"/>
    <property type="match status" value="1"/>
</dbReference>
<dbReference type="PROSITE" id="PS01053">
    <property type="entry name" value="ARGINASE_1"/>
    <property type="match status" value="1"/>
</dbReference>
<gene>
    <name evidence="14" type="primary">rocF</name>
    <name evidence="14" type="ORF">FPQ13_08265</name>
</gene>
<dbReference type="PRINTS" id="PR00116">
    <property type="entry name" value="ARGINASE"/>
</dbReference>
<dbReference type="EC" id="3.5.3.1" evidence="2 9"/>
<dbReference type="GO" id="GO:0030145">
    <property type="term" value="F:manganese ion binding"/>
    <property type="evidence" value="ECO:0007669"/>
    <property type="project" value="TreeGrafter"/>
</dbReference>
<dbReference type="OrthoDB" id="9789727at2"/>
<sequence>MKNVGILGVPITIGQPNKGVDLGPDAIRHAGLYTVLQNLKAVYQDYGNVQIENKESQTTDHVSNLKNLDEIASANELAANKVSEIIEDGQFPLILGGDHSMAIGTIAGVQKHYNNLGVIWYDAHADFNTEETSPSGNIHGMSLAVNLGMGHEKLTSILQNNPKIKPENVIIIGARSIDSGERELIKEKGIKVYTAHEVEQQGIESIIKETLNDLSTRTDGIHLSFDVDSLDPIYVPGTGTPVEGGLSIRESHYALRLLNESEKIVSAEFVEVNPLLDVKNQTAERTVELIGSLLGERYI</sequence>
<comment type="catalytic activity">
    <reaction evidence="8 13">
        <text>L-arginine + H2O = urea + L-ornithine</text>
        <dbReference type="Rhea" id="RHEA:20569"/>
        <dbReference type="ChEBI" id="CHEBI:15377"/>
        <dbReference type="ChEBI" id="CHEBI:16199"/>
        <dbReference type="ChEBI" id="CHEBI:32682"/>
        <dbReference type="ChEBI" id="CHEBI:46911"/>
        <dbReference type="EC" id="3.5.3.1"/>
    </reaction>
</comment>
<evidence type="ECO:0000256" key="10">
    <source>
        <dbReference type="PIRSR" id="PIRSR036979-1"/>
    </source>
</evidence>
<evidence type="ECO:0000256" key="7">
    <source>
        <dbReference type="ARBA" id="ARBA00023211"/>
    </source>
</evidence>
<dbReference type="UniPathway" id="UPA00158">
    <property type="reaction ID" value="UER00270"/>
</dbReference>
<dbReference type="NCBIfam" id="TIGR01229">
    <property type="entry name" value="rocF_arginase"/>
    <property type="match status" value="1"/>
</dbReference>
<dbReference type="RefSeq" id="WP_144088870.1">
    <property type="nucleotide sequence ID" value="NZ_VMHE01000013.1"/>
</dbReference>
<evidence type="ECO:0000256" key="12">
    <source>
        <dbReference type="RuleBase" id="RU003684"/>
    </source>
</evidence>
<evidence type="ECO:0000256" key="5">
    <source>
        <dbReference type="ARBA" id="ARBA00022723"/>
    </source>
</evidence>
<proteinExistence type="inferred from homology"/>
<evidence type="ECO:0000256" key="4">
    <source>
        <dbReference type="ARBA" id="ARBA00022503"/>
    </source>
</evidence>
<comment type="caution">
    <text evidence="14">The sequence shown here is derived from an EMBL/GenBank/DDBJ whole genome shotgun (WGS) entry which is preliminary data.</text>
</comment>
<dbReference type="PIRSF" id="PIRSF036979">
    <property type="entry name" value="Arginase"/>
    <property type="match status" value="1"/>
</dbReference>
<comment type="pathway">
    <text evidence="1">Nitrogen metabolism; urea cycle; L-ornithine and urea from L-arginine: step 1/1.</text>
</comment>
<evidence type="ECO:0000256" key="9">
    <source>
        <dbReference type="NCBIfam" id="TIGR01229"/>
    </source>
</evidence>
<evidence type="ECO:0000256" key="13">
    <source>
        <dbReference type="RuleBase" id="RU361159"/>
    </source>
</evidence>